<protein>
    <recommendedName>
        <fullName evidence="3">DUF5602 domain-containing protein</fullName>
    </recommendedName>
</protein>
<accession>A0A7H0IH57</accession>
<evidence type="ECO:0000313" key="1">
    <source>
        <dbReference type="EMBL" id="QNP72123.1"/>
    </source>
</evidence>
<evidence type="ECO:0000313" key="2">
    <source>
        <dbReference type="Proteomes" id="UP000516052"/>
    </source>
</evidence>
<dbReference type="InterPro" id="IPR033786">
    <property type="entry name" value="TTHB210-like"/>
</dbReference>
<dbReference type="CDD" id="cd11669">
    <property type="entry name" value="TTHB210-like"/>
    <property type="match status" value="1"/>
</dbReference>
<dbReference type="AlphaFoldDB" id="A0A7H0IH57"/>
<name>A0A7H0IH57_9ACTN</name>
<sequence>MPRESVDAVLRSTASYTGPCAEYGSPVRLGDGVLRAYEQRAGERPVALGVVFSAAALRGLPSAVSDEKHCFDKDGNGGIDPHTECSAGHENVLQQPTATKSPFTWDLVNWNPQGHVPKGVYDVPHFDFHFYLQPLAQRDAIRPGPCPMLTDCADYARAKKPVPERYLAPGFIDVDAVEPAMGNHLLDSASPELNGAPFTHTWIYGTYDGEITFYESMIAKSWLEGLRDGTVADTCVPFRQPSAWLRTGWYPTRYCAEYRENRGEYTVSLTGFTYRRGT</sequence>
<reference evidence="1 2" key="1">
    <citation type="submission" date="2020-08" db="EMBL/GenBank/DDBJ databases">
        <title>A novel species.</title>
        <authorList>
            <person name="Gao J."/>
        </authorList>
    </citation>
    <scope>NUCLEOTIDE SEQUENCE [LARGE SCALE GENOMIC DNA]</scope>
    <source>
        <strain evidence="1 2">CRXT-G-22</strain>
    </source>
</reference>
<dbReference type="KEGG" id="sroi:IAG44_23725"/>
<gene>
    <name evidence="1" type="ORF">IAG44_23725</name>
</gene>
<dbReference type="RefSeq" id="WP_187749080.1">
    <property type="nucleotide sequence ID" value="NZ_CP060828.1"/>
</dbReference>
<organism evidence="1 2">
    <name type="scientific">Streptomyces roseirectus</name>
    <dbReference type="NCBI Taxonomy" id="2768066"/>
    <lineage>
        <taxon>Bacteria</taxon>
        <taxon>Bacillati</taxon>
        <taxon>Actinomycetota</taxon>
        <taxon>Actinomycetes</taxon>
        <taxon>Kitasatosporales</taxon>
        <taxon>Streptomycetaceae</taxon>
        <taxon>Streptomyces</taxon>
    </lineage>
</organism>
<proteinExistence type="predicted"/>
<dbReference type="EMBL" id="CP060828">
    <property type="protein sequence ID" value="QNP72123.1"/>
    <property type="molecule type" value="Genomic_DNA"/>
</dbReference>
<evidence type="ECO:0008006" key="3">
    <source>
        <dbReference type="Google" id="ProtNLM"/>
    </source>
</evidence>
<keyword evidence="2" id="KW-1185">Reference proteome</keyword>
<dbReference type="Proteomes" id="UP000516052">
    <property type="component" value="Chromosome"/>
</dbReference>